<dbReference type="PANTHER" id="PTHR11845:SF13">
    <property type="entry name" value="5'-DEOXYNUCLEOTIDASE HDDC2"/>
    <property type="match status" value="1"/>
</dbReference>
<organism evidence="4 5">
    <name type="scientific">Cloacibacterium rupense</name>
    <dbReference type="NCBI Taxonomy" id="517423"/>
    <lineage>
        <taxon>Bacteria</taxon>
        <taxon>Pseudomonadati</taxon>
        <taxon>Bacteroidota</taxon>
        <taxon>Flavobacteriia</taxon>
        <taxon>Flavobacteriales</taxon>
        <taxon>Weeksellaceae</taxon>
    </lineage>
</organism>
<evidence type="ECO:0000259" key="3">
    <source>
        <dbReference type="Pfam" id="PF13023"/>
    </source>
</evidence>
<feature type="domain" description="HD" evidence="3">
    <location>
        <begin position="13"/>
        <end position="175"/>
    </location>
</feature>
<evidence type="ECO:0000256" key="2">
    <source>
        <dbReference type="ARBA" id="ARBA00022801"/>
    </source>
</evidence>
<dbReference type="Proteomes" id="UP000620064">
    <property type="component" value="Unassembled WGS sequence"/>
</dbReference>
<dbReference type="EMBL" id="BMLV01000006">
    <property type="protein sequence ID" value="GGP06154.1"/>
    <property type="molecule type" value="Genomic_DNA"/>
</dbReference>
<reference evidence="5" key="1">
    <citation type="journal article" date="2019" name="Int. J. Syst. Evol. Microbiol.">
        <title>The Global Catalogue of Microorganisms (GCM) 10K type strain sequencing project: providing services to taxonomists for standard genome sequencing and annotation.</title>
        <authorList>
            <consortium name="The Broad Institute Genomics Platform"/>
            <consortium name="The Broad Institute Genome Sequencing Center for Infectious Disease"/>
            <person name="Wu L."/>
            <person name="Ma J."/>
        </authorList>
    </citation>
    <scope>NUCLEOTIDE SEQUENCE [LARGE SCALE GENOMIC DNA]</scope>
    <source>
        <strain evidence="5">CGMCC 1.7656</strain>
    </source>
</reference>
<keyword evidence="5" id="KW-1185">Reference proteome</keyword>
<proteinExistence type="predicted"/>
<evidence type="ECO:0000313" key="4">
    <source>
        <dbReference type="EMBL" id="GGP06154.1"/>
    </source>
</evidence>
<dbReference type="Pfam" id="PF13023">
    <property type="entry name" value="HD_3"/>
    <property type="match status" value="1"/>
</dbReference>
<dbReference type="PANTHER" id="PTHR11845">
    <property type="entry name" value="5'-DEOXYNUCLEOTIDASE HDDC2"/>
    <property type="match status" value="1"/>
</dbReference>
<dbReference type="Gene3D" id="1.10.3210.10">
    <property type="entry name" value="Hypothetical protein af1432"/>
    <property type="match status" value="1"/>
</dbReference>
<comment type="caution">
    <text evidence="4">The sequence shown here is derived from an EMBL/GenBank/DDBJ whole genome shotgun (WGS) entry which is preliminary data.</text>
</comment>
<dbReference type="RefSeq" id="WP_188618490.1">
    <property type="nucleotide sequence ID" value="NZ_BMLV01000006.1"/>
</dbReference>
<accession>A0ABQ2NMT6</accession>
<gene>
    <name evidence="4" type="ORF">GCM10010992_25230</name>
</gene>
<name>A0ABQ2NMT6_9FLAO</name>
<evidence type="ECO:0000313" key="5">
    <source>
        <dbReference type="Proteomes" id="UP000620064"/>
    </source>
</evidence>
<sequence length="195" mass="22595">MILEKEIDFILAIDALKNVNRRNFNYDNSRRENTAEHSWQVVVFAQILYPYARNSEKIDLGKVIKMLSIHDVVEIDAGDTFFYDEKANEGKFERELASAKRIFGILNEPLQSEFLNLWLEFEAGETEDAIFANAVDRMIPFTLNCFNNGQSWTEANVTFEKVKQLLRPKIERASQDMADTFDVLIKKAFDEGKLI</sequence>
<keyword evidence="1" id="KW-0479">Metal-binding</keyword>
<dbReference type="InterPro" id="IPR006674">
    <property type="entry name" value="HD_domain"/>
</dbReference>
<protein>
    <submittedName>
        <fullName evidence="4">Hydrolase</fullName>
    </submittedName>
</protein>
<dbReference type="GO" id="GO:0016787">
    <property type="term" value="F:hydrolase activity"/>
    <property type="evidence" value="ECO:0007669"/>
    <property type="project" value="UniProtKB-KW"/>
</dbReference>
<dbReference type="SUPFAM" id="SSF109604">
    <property type="entry name" value="HD-domain/PDEase-like"/>
    <property type="match status" value="1"/>
</dbReference>
<keyword evidence="2 4" id="KW-0378">Hydrolase</keyword>
<dbReference type="InterPro" id="IPR039356">
    <property type="entry name" value="YfbR/HDDC2"/>
</dbReference>
<evidence type="ECO:0000256" key="1">
    <source>
        <dbReference type="ARBA" id="ARBA00022723"/>
    </source>
</evidence>